<dbReference type="Pfam" id="PF00662">
    <property type="entry name" value="Proton_antipo_N"/>
    <property type="match status" value="1"/>
</dbReference>
<evidence type="ECO:0000256" key="4">
    <source>
        <dbReference type="ARBA" id="ARBA00022989"/>
    </source>
</evidence>
<dbReference type="RefSeq" id="WP_341467630.1">
    <property type="nucleotide sequence ID" value="NZ_CP128399.1"/>
</dbReference>
<feature type="transmembrane region" description="Helical" evidence="8">
    <location>
        <begin position="379"/>
        <end position="401"/>
    </location>
</feature>
<feature type="transmembrane region" description="Helical" evidence="8">
    <location>
        <begin position="250"/>
        <end position="269"/>
    </location>
</feature>
<feature type="transmembrane region" description="Helical" evidence="8">
    <location>
        <begin position="532"/>
        <end position="551"/>
    </location>
</feature>
<dbReference type="InterPro" id="IPR003918">
    <property type="entry name" value="NADH_UbQ_OxRdtase"/>
</dbReference>
<feature type="domain" description="NADH-Ubiquinone oxidoreductase (complex I) chain 5 N-terminal" evidence="10">
    <location>
        <begin position="67"/>
        <end position="97"/>
    </location>
</feature>
<dbReference type="PANTHER" id="PTHR42682">
    <property type="entry name" value="HYDROGENASE-4 COMPONENT F"/>
    <property type="match status" value="1"/>
</dbReference>
<keyword evidence="6 8" id="KW-0472">Membrane</keyword>
<evidence type="ECO:0000256" key="3">
    <source>
        <dbReference type="ARBA" id="ARBA00022692"/>
    </source>
</evidence>
<feature type="transmembrane region" description="Helical" evidence="8">
    <location>
        <begin position="110"/>
        <end position="129"/>
    </location>
</feature>
<evidence type="ECO:0000313" key="13">
    <source>
        <dbReference type="Proteomes" id="UP000521676"/>
    </source>
</evidence>
<evidence type="ECO:0000259" key="9">
    <source>
        <dbReference type="Pfam" id="PF00361"/>
    </source>
</evidence>
<keyword evidence="4 8" id="KW-1133">Transmembrane helix</keyword>
<gene>
    <name evidence="11" type="ORF">HXX08_10895</name>
    <name evidence="12" type="ORF">OZ401_001523</name>
</gene>
<reference evidence="11 13" key="1">
    <citation type="submission" date="2020-06" db="EMBL/GenBank/DDBJ databases">
        <title>Anoxygenic phototrophic Chloroflexota member uses a Type I reaction center.</title>
        <authorList>
            <person name="Tsuji J.M."/>
            <person name="Shaw N.A."/>
            <person name="Nagashima S."/>
            <person name="Venkiteswaran J."/>
            <person name="Schiff S.L."/>
            <person name="Hanada S."/>
            <person name="Tank M."/>
            <person name="Neufeld J.D."/>
        </authorList>
    </citation>
    <scope>NUCLEOTIDE SEQUENCE [LARGE SCALE GENOMIC DNA]</scope>
    <source>
        <strain evidence="11">L227-S17</strain>
    </source>
</reference>
<proteinExistence type="predicted"/>
<evidence type="ECO:0000256" key="2">
    <source>
        <dbReference type="ARBA" id="ARBA00022475"/>
    </source>
</evidence>
<dbReference type="GO" id="GO:0005886">
    <property type="term" value="C:plasma membrane"/>
    <property type="evidence" value="ECO:0007669"/>
    <property type="project" value="UniProtKB-SubCell"/>
</dbReference>
<organism evidence="11 13">
    <name type="scientific">Candidatus Chlorohelix allophototropha</name>
    <dbReference type="NCBI Taxonomy" id="3003348"/>
    <lineage>
        <taxon>Bacteria</taxon>
        <taxon>Bacillati</taxon>
        <taxon>Chloroflexota</taxon>
        <taxon>Chloroflexia</taxon>
        <taxon>Candidatus Chloroheliales</taxon>
        <taxon>Candidatus Chloroheliaceae</taxon>
        <taxon>Candidatus Chlorohelix</taxon>
    </lineage>
</organism>
<evidence type="ECO:0000256" key="6">
    <source>
        <dbReference type="ARBA" id="ARBA00023136"/>
    </source>
</evidence>
<dbReference type="PANTHER" id="PTHR42682:SF5">
    <property type="entry name" value="HYDROGENASE-4 COMPONENT F"/>
    <property type="match status" value="1"/>
</dbReference>
<dbReference type="InterPro" id="IPR052175">
    <property type="entry name" value="ComplexI-like_HydComp"/>
</dbReference>
<evidence type="ECO:0000313" key="11">
    <source>
        <dbReference type="EMBL" id="NWJ46374.1"/>
    </source>
</evidence>
<feature type="transmembrane region" description="Helical" evidence="8">
    <location>
        <begin position="281"/>
        <end position="301"/>
    </location>
</feature>
<accession>A0A8T7LWN8</accession>
<name>A0A8T7LWN8_9CHLR</name>
<dbReference type="Proteomes" id="UP000521676">
    <property type="component" value="Unassembled WGS sequence"/>
</dbReference>
<dbReference type="GO" id="GO:0008137">
    <property type="term" value="F:NADH dehydrogenase (ubiquinone) activity"/>
    <property type="evidence" value="ECO:0007669"/>
    <property type="project" value="InterPro"/>
</dbReference>
<keyword evidence="3 7" id="KW-0812">Transmembrane</keyword>
<keyword evidence="14" id="KW-1185">Reference proteome</keyword>
<dbReference type="PRINTS" id="PR01437">
    <property type="entry name" value="NUOXDRDTASE4"/>
</dbReference>
<dbReference type="GO" id="GO:0042773">
    <property type="term" value="P:ATP synthesis coupled electron transport"/>
    <property type="evidence" value="ECO:0007669"/>
    <property type="project" value="InterPro"/>
</dbReference>
<evidence type="ECO:0000259" key="10">
    <source>
        <dbReference type="Pfam" id="PF00662"/>
    </source>
</evidence>
<dbReference type="EMBL" id="JACATZ010000001">
    <property type="protein sequence ID" value="NWJ46374.1"/>
    <property type="molecule type" value="Genomic_DNA"/>
</dbReference>
<evidence type="ECO:0000256" key="5">
    <source>
        <dbReference type="ARBA" id="ARBA00023002"/>
    </source>
</evidence>
<keyword evidence="2" id="KW-1003">Cell membrane</keyword>
<feature type="transmembrane region" description="Helical" evidence="8">
    <location>
        <begin position="67"/>
        <end position="90"/>
    </location>
</feature>
<feature type="transmembrane region" description="Helical" evidence="8">
    <location>
        <begin position="136"/>
        <end position="153"/>
    </location>
</feature>
<feature type="transmembrane region" description="Helical" evidence="8">
    <location>
        <begin position="321"/>
        <end position="342"/>
    </location>
</feature>
<keyword evidence="5" id="KW-0560">Oxidoreductase</keyword>
<feature type="transmembrane region" description="Helical" evidence="8">
    <location>
        <begin position="29"/>
        <end position="55"/>
    </location>
</feature>
<feature type="transmembrane region" description="Helical" evidence="8">
    <location>
        <begin position="165"/>
        <end position="186"/>
    </location>
</feature>
<dbReference type="EMBL" id="CP128399">
    <property type="protein sequence ID" value="WJW65745.1"/>
    <property type="molecule type" value="Genomic_DNA"/>
</dbReference>
<protein>
    <submittedName>
        <fullName evidence="11">Hydrogenase 4 subunit F</fullName>
    </submittedName>
</protein>
<dbReference type="Proteomes" id="UP001431572">
    <property type="component" value="Chromosome 1"/>
</dbReference>
<evidence type="ECO:0000256" key="1">
    <source>
        <dbReference type="ARBA" id="ARBA00004651"/>
    </source>
</evidence>
<dbReference type="AlphaFoldDB" id="A0A8T7LWN8"/>
<evidence type="ECO:0000313" key="12">
    <source>
        <dbReference type="EMBL" id="WJW65745.1"/>
    </source>
</evidence>
<feature type="domain" description="NADH:quinone oxidoreductase/Mrp antiporter transmembrane" evidence="9">
    <location>
        <begin position="132"/>
        <end position="417"/>
    </location>
</feature>
<feature type="transmembrane region" description="Helical" evidence="8">
    <location>
        <begin position="421"/>
        <end position="443"/>
    </location>
</feature>
<sequence>MPISLYLIPIVALPAAVLALVLSRLPGTVFAVTLVGVAGQVLAAFAALITALYAFNSGPLTGGFGLLYVDALSGLILIVIALVSLLAITYSVPYMGRELLEDHITLTKLGWYYFWFNILTTAIYATVIFNSLGITWVLLESTTLAAAPLVGFYGKHQSLEAAWKYIVIATVGISFALLGTLLTYMASVSNLPESGSSLDWTFLLKNAANLNPDLMKLAFIFILIGFGTKTGLAPMHTWLPDAHSQAPSPISALLSGALLNCGLYGIMRFNTITKITLGPEYSSTLLIIFGLISIGIVIPFILEQDDFKRLLAYSSIEHMGIIVLAIGIGGEIGGFAAALHILNHAIAKSLMFCVAGEVTERYHTREIPKIKGVINANPLLGTLLFVGTLAITGVPPLNVFVSEALVGAAAFANNNPLVGCLYLILLACIFASLIHHVVGMAFGRGEKAHYLPKVDLSNHPLINKGVGNSLIMAGITVFSGSLSPFKRKGLPNWQFAAAEKREPKATQAPELETDPLTNSDSLDERLKLANRFASFILLAPAITLLVLGLWLPPFAQEWFHMVGTILK</sequence>
<dbReference type="GO" id="GO:0016491">
    <property type="term" value="F:oxidoreductase activity"/>
    <property type="evidence" value="ECO:0007669"/>
    <property type="project" value="UniProtKB-KW"/>
</dbReference>
<evidence type="ECO:0000256" key="8">
    <source>
        <dbReference type="SAM" id="Phobius"/>
    </source>
</evidence>
<reference evidence="12" key="2">
    <citation type="journal article" date="2024" name="Nature">
        <title>Anoxygenic phototroph of the Chloroflexota uses a type I reaction centre.</title>
        <authorList>
            <person name="Tsuji J.M."/>
            <person name="Shaw N.A."/>
            <person name="Nagashima S."/>
            <person name="Venkiteswaran J.J."/>
            <person name="Schiff S.L."/>
            <person name="Watanabe T."/>
            <person name="Fukui M."/>
            <person name="Hanada S."/>
            <person name="Tank M."/>
            <person name="Neufeld J.D."/>
        </authorList>
    </citation>
    <scope>NUCLEOTIDE SEQUENCE</scope>
    <source>
        <strain evidence="12">L227-S17</strain>
    </source>
</reference>
<dbReference type="InterPro" id="IPR001516">
    <property type="entry name" value="Proton_antipo_N"/>
</dbReference>
<evidence type="ECO:0000256" key="7">
    <source>
        <dbReference type="RuleBase" id="RU000320"/>
    </source>
</evidence>
<dbReference type="Pfam" id="PF00361">
    <property type="entry name" value="Proton_antipo_M"/>
    <property type="match status" value="1"/>
</dbReference>
<comment type="subcellular location">
    <subcellularLocation>
        <location evidence="1">Cell membrane</location>
        <topology evidence="1">Multi-pass membrane protein</topology>
    </subcellularLocation>
    <subcellularLocation>
        <location evidence="7">Membrane</location>
        <topology evidence="7">Multi-pass membrane protein</topology>
    </subcellularLocation>
</comment>
<dbReference type="InterPro" id="IPR001750">
    <property type="entry name" value="ND/Mrp_TM"/>
</dbReference>
<evidence type="ECO:0000313" key="14">
    <source>
        <dbReference type="Proteomes" id="UP001431572"/>
    </source>
</evidence>